<evidence type="ECO:0000313" key="2">
    <source>
        <dbReference type="Proteomes" id="UP000637906"/>
    </source>
</evidence>
<organism evidence="1 2">
    <name type="scientific">Candidatus Mesenet longicola</name>
    <dbReference type="NCBI Taxonomy" id="1892558"/>
    <lineage>
        <taxon>Bacteria</taxon>
        <taxon>Pseudomonadati</taxon>
        <taxon>Pseudomonadota</taxon>
        <taxon>Alphaproteobacteria</taxon>
        <taxon>Rickettsiales</taxon>
        <taxon>Anaplasmataceae</taxon>
        <taxon>Candidatus Mesenet</taxon>
    </lineage>
</organism>
<dbReference type="EMBL" id="BNGU01000003">
    <property type="protein sequence ID" value="GHM59132.1"/>
    <property type="molecule type" value="Genomic_DNA"/>
</dbReference>
<dbReference type="AlphaFoldDB" id="A0A8J3MMF1"/>
<comment type="caution">
    <text evidence="1">The sequence shown here is derived from an EMBL/GenBank/DDBJ whole genome shotgun (WGS) entry which is preliminary data.</text>
</comment>
<dbReference type="Gene3D" id="3.40.50.300">
    <property type="entry name" value="P-loop containing nucleotide triphosphate hydrolases"/>
    <property type="match status" value="1"/>
</dbReference>
<name>A0A8J3MMF1_9RICK</name>
<dbReference type="Pfam" id="PF13238">
    <property type="entry name" value="AAA_18"/>
    <property type="match status" value="1"/>
</dbReference>
<reference evidence="1 2" key="1">
    <citation type="journal article" date="2021" name="Microb. Ecol.">
        <title>Candidatus Mesenet longicola: Novel Endosymbionts of Brontispa longissima that Induce Cytoplasmic Incompatibility.</title>
        <authorList>
            <person name="Takano S."/>
            <person name="Gotoh Y."/>
            <person name="Hayashi T."/>
        </authorList>
    </citation>
    <scope>NUCLEOTIDE SEQUENCE [LARGE SCALE GENOMIC DNA]</scope>
    <source>
        <strain evidence="1">L5</strain>
    </source>
</reference>
<dbReference type="SUPFAM" id="SSF52540">
    <property type="entry name" value="P-loop containing nucleoside triphosphate hydrolases"/>
    <property type="match status" value="1"/>
</dbReference>
<evidence type="ECO:0000313" key="1">
    <source>
        <dbReference type="EMBL" id="GHM59132.1"/>
    </source>
</evidence>
<gene>
    <name evidence="1" type="ORF">sL5_01250</name>
</gene>
<accession>A0A8J3MMF1</accession>
<dbReference type="InterPro" id="IPR027417">
    <property type="entry name" value="P-loop_NTPase"/>
</dbReference>
<keyword evidence="2" id="KW-1185">Reference proteome</keyword>
<sequence>MQRVNKLFIYVIGFPGSGKLSISTELSKTLDALIMDNSMFNNIAFNLIDNQLFTRREVPQELWNKIFEIRAVTLKIIEQYPTPSGNYIFTNELLEGDEYDMRVYNSIVSLSEKLKTKMLPIILNCSEDVLKERISSKERHKNKKITDVDFAISRIRGKKLFVPKGALEIDNSNLKPKEAAKIIMAHIKEQYANHSTEKQFDFV</sequence>
<proteinExistence type="predicted"/>
<dbReference type="Proteomes" id="UP000637906">
    <property type="component" value="Unassembled WGS sequence"/>
</dbReference>
<protein>
    <submittedName>
        <fullName evidence="1">Uncharacterized protein</fullName>
    </submittedName>
</protein>